<protein>
    <recommendedName>
        <fullName evidence="1">Mannose-6-phosphate isomerase type II C-terminal domain-containing protein</fullName>
    </recommendedName>
</protein>
<dbReference type="InterPro" id="IPR001538">
    <property type="entry name" value="Man6P_isomerase-2_C"/>
</dbReference>
<dbReference type="Proteomes" id="UP000249910">
    <property type="component" value="Chromosome"/>
</dbReference>
<keyword evidence="3" id="KW-1185">Reference proteome</keyword>
<sequence length="77" mass="9232">MLFYLEDQAQGYGHYLKIGEAHRLENNGRIPVVLIEAQVGEYISEDDIVRIDNSWYQKVIQNIRKYFYRNLNEKSCY</sequence>
<evidence type="ECO:0000313" key="3">
    <source>
        <dbReference type="Proteomes" id="UP000249910"/>
    </source>
</evidence>
<dbReference type="Pfam" id="PF01050">
    <property type="entry name" value="MannoseP_isomer"/>
    <property type="match status" value="1"/>
</dbReference>
<accession>A0ABM6M2F2</accession>
<evidence type="ECO:0000313" key="2">
    <source>
        <dbReference type="EMBL" id="ASG69045.1"/>
    </source>
</evidence>
<evidence type="ECO:0000259" key="1">
    <source>
        <dbReference type="Pfam" id="PF01050"/>
    </source>
</evidence>
<dbReference type="SUPFAM" id="SSF51182">
    <property type="entry name" value="RmlC-like cupins"/>
    <property type="match status" value="1"/>
</dbReference>
<organism evidence="2 3">
    <name type="scientific">Francisella halioticida</name>
    <dbReference type="NCBI Taxonomy" id="549298"/>
    <lineage>
        <taxon>Bacteria</taxon>
        <taxon>Pseudomonadati</taxon>
        <taxon>Pseudomonadota</taxon>
        <taxon>Gammaproteobacteria</taxon>
        <taxon>Thiotrichales</taxon>
        <taxon>Francisellaceae</taxon>
        <taxon>Francisella</taxon>
    </lineage>
</organism>
<dbReference type="EMBL" id="CP022132">
    <property type="protein sequence ID" value="ASG69045.1"/>
    <property type="molecule type" value="Genomic_DNA"/>
</dbReference>
<gene>
    <name evidence="2" type="ORF">CDV26_09020</name>
</gene>
<feature type="domain" description="Mannose-6-phosphate isomerase type II C-terminal" evidence="1">
    <location>
        <begin position="13"/>
        <end position="53"/>
    </location>
</feature>
<name>A0ABM6M2F2_9GAMM</name>
<reference evidence="2 3" key="1">
    <citation type="submission" date="2017-06" db="EMBL/GenBank/DDBJ databases">
        <title>Complete genome of Francisella halioticida.</title>
        <authorList>
            <person name="Sjodin A."/>
        </authorList>
    </citation>
    <scope>NUCLEOTIDE SEQUENCE [LARGE SCALE GENOMIC DNA]</scope>
    <source>
        <strain evidence="2 3">DSM 23729</strain>
    </source>
</reference>
<proteinExistence type="predicted"/>
<dbReference type="InterPro" id="IPR011051">
    <property type="entry name" value="RmlC_Cupin_sf"/>
</dbReference>